<evidence type="ECO:0000256" key="16">
    <source>
        <dbReference type="SAM" id="MobiDB-lite"/>
    </source>
</evidence>
<dbReference type="EMBL" id="JATAAI010000016">
    <property type="protein sequence ID" value="KAK1740259.1"/>
    <property type="molecule type" value="Genomic_DNA"/>
</dbReference>
<dbReference type="Gene3D" id="3.30.110.110">
    <property type="entry name" value="Mre11, capping domain"/>
    <property type="match status" value="1"/>
</dbReference>
<accession>A0AAD8Y5U1</accession>
<keyword evidence="7" id="KW-0255">Endonuclease</keyword>
<keyword evidence="15" id="KW-0175">Coiled coil</keyword>
<evidence type="ECO:0000256" key="10">
    <source>
        <dbReference type="ARBA" id="ARBA00022839"/>
    </source>
</evidence>
<dbReference type="InterPro" id="IPR029052">
    <property type="entry name" value="Metallo-depent_PP-like"/>
</dbReference>
<dbReference type="GO" id="GO:0000014">
    <property type="term" value="F:single-stranded DNA endodeoxyribonuclease activity"/>
    <property type="evidence" value="ECO:0007669"/>
    <property type="project" value="TreeGrafter"/>
</dbReference>
<evidence type="ECO:0000256" key="4">
    <source>
        <dbReference type="ARBA" id="ARBA00009028"/>
    </source>
</evidence>
<dbReference type="Gene3D" id="3.60.21.10">
    <property type="match status" value="1"/>
</dbReference>
<comment type="cofactor">
    <cofactor evidence="1">
        <name>Mn(2+)</name>
        <dbReference type="ChEBI" id="CHEBI:29035"/>
    </cofactor>
</comment>
<keyword evidence="19" id="KW-1185">Reference proteome</keyword>
<dbReference type="InterPro" id="IPR004843">
    <property type="entry name" value="Calcineurin-like_PHP"/>
</dbReference>
<evidence type="ECO:0000256" key="14">
    <source>
        <dbReference type="ARBA" id="ARBA00023254"/>
    </source>
</evidence>
<dbReference type="PANTHER" id="PTHR10139:SF1">
    <property type="entry name" value="DOUBLE-STRAND BREAK REPAIR PROTEIN MRE11"/>
    <property type="match status" value="1"/>
</dbReference>
<keyword evidence="11" id="KW-0234">DNA repair</keyword>
<dbReference type="GO" id="GO:0000724">
    <property type="term" value="P:double-strand break repair via homologous recombination"/>
    <property type="evidence" value="ECO:0007669"/>
    <property type="project" value="TreeGrafter"/>
</dbReference>
<dbReference type="GO" id="GO:0042138">
    <property type="term" value="P:meiotic DNA double-strand break formation"/>
    <property type="evidence" value="ECO:0007669"/>
    <property type="project" value="TreeGrafter"/>
</dbReference>
<keyword evidence="6" id="KW-0540">Nuclease</keyword>
<dbReference type="GO" id="GO:0006303">
    <property type="term" value="P:double-strand break repair via nonhomologous end joining"/>
    <property type="evidence" value="ECO:0007669"/>
    <property type="project" value="TreeGrafter"/>
</dbReference>
<dbReference type="AlphaFoldDB" id="A0AAD8Y5U1"/>
<reference evidence="18" key="1">
    <citation type="submission" date="2023-06" db="EMBL/GenBank/DDBJ databases">
        <title>Survivors Of The Sea: Transcriptome response of Skeletonema marinoi to long-term dormancy.</title>
        <authorList>
            <person name="Pinder M.I.M."/>
            <person name="Kourtchenko O."/>
            <person name="Robertson E.K."/>
            <person name="Larsson T."/>
            <person name="Maumus F."/>
            <person name="Osuna-Cruz C.M."/>
            <person name="Vancaester E."/>
            <person name="Stenow R."/>
            <person name="Vandepoele K."/>
            <person name="Ploug H."/>
            <person name="Bruchert V."/>
            <person name="Godhe A."/>
            <person name="Topel M."/>
        </authorList>
    </citation>
    <scope>NUCLEOTIDE SEQUENCE</scope>
    <source>
        <strain evidence="18">R05AC</strain>
    </source>
</reference>
<protein>
    <submittedName>
        <fullName evidence="18">Double-strand break repair protein MRE11 family protein</fullName>
    </submittedName>
</protein>
<feature type="coiled-coil region" evidence="15">
    <location>
        <begin position="428"/>
        <end position="462"/>
    </location>
</feature>
<feature type="region of interest" description="Disordered" evidence="16">
    <location>
        <begin position="823"/>
        <end position="847"/>
    </location>
</feature>
<evidence type="ECO:0000256" key="3">
    <source>
        <dbReference type="ARBA" id="ARBA00004286"/>
    </source>
</evidence>
<dbReference type="GO" id="GO:0030870">
    <property type="term" value="C:Mre11 complex"/>
    <property type="evidence" value="ECO:0007669"/>
    <property type="project" value="TreeGrafter"/>
</dbReference>
<sequence length="847" mass="96078">MPPRRRARGRAAAAPAAEESSDSEPEQQQQPRQPDDNVEDDEPQNTTTAAASPADNASETSHHNNSGNNNNDNHPDENTLRILLSTDNHLGYLEKDPIRGNDSFAALEEVLSLARLHKVDLVLLSGDLFHDNKPSRRTLYTTMEILRRYCMGGEAVNVQIVSDQKECLRSVVSGRANYEDEFYSVDLPIFTIHGNHDDPTRDGSSELLSAIDLLSVSNLLNYFGRQDAVDNVQVSPILLQKGGTKVALYGMGSMRDERLNRMWQGKKVRFLSLSRTWWWGRNNREDDDEEEESRDWFNIFTLHQNRDLGRGSKNCVHESMIPEWMDLVVWGHEHECNIEPAESLVGTFRVTQPGSSVATSLTAGEARRKQVGILDIRGQQFRLLPVPLSSVRAFAVGDVNLGEIARSHGGVLDVEDPKVEERMGDVLAGEVEALIQKARDEAEQLRQDAEAAAQKSMALEDEFDPDKRQRKYTIKNPEQVLVRLKVEHSGFTTLNNQRFGSRFVGEVANPSDILLFHKRRSAETAKKGASKKRSLNIPTEPDDLDEINIEDLITDNLEQSDKKLELLDEKTMGEALNAFVDKEERKAIDDAAEKILKENRKLIKSRQNAEEEETSELNPNLIREMCANRTQEKNAAYLEERETQTTTKKKKKAPADAEASAKKRGDDHDSLSDDSDDDIPPPKKSRTTTAKKPAKSRKKAICRMMISVRKRFPNPPRSVHRLKLLRLGRRNVKMILTVTMAFSSWGHNRQRLPHERPRSQSTTMMTRMTMMILWTNLLQRSRRGGLPLPGPVPQRRNQSTTTMMTMKSWTMMILWRKRQLKSPKAEVLRNPRPRQPPNLQDVVGQGV</sequence>
<dbReference type="GO" id="GO:0030145">
    <property type="term" value="F:manganese ion binding"/>
    <property type="evidence" value="ECO:0007669"/>
    <property type="project" value="InterPro"/>
</dbReference>
<evidence type="ECO:0000256" key="15">
    <source>
        <dbReference type="SAM" id="Coils"/>
    </source>
</evidence>
<evidence type="ECO:0000256" key="9">
    <source>
        <dbReference type="ARBA" id="ARBA00022801"/>
    </source>
</evidence>
<dbReference type="SUPFAM" id="SSF56300">
    <property type="entry name" value="Metallo-dependent phosphatases"/>
    <property type="match status" value="1"/>
</dbReference>
<evidence type="ECO:0000256" key="5">
    <source>
        <dbReference type="ARBA" id="ARBA00022454"/>
    </source>
</evidence>
<evidence type="ECO:0000256" key="8">
    <source>
        <dbReference type="ARBA" id="ARBA00022763"/>
    </source>
</evidence>
<gene>
    <name evidence="18" type="ORF">QTG54_009209</name>
</gene>
<dbReference type="FunFam" id="3.60.21.10:FF:000011">
    <property type="entry name" value="Double-strand break repair protein"/>
    <property type="match status" value="1"/>
</dbReference>
<keyword evidence="13" id="KW-0539">Nucleus</keyword>
<dbReference type="SMART" id="SM01347">
    <property type="entry name" value="Mre11_DNA_bind"/>
    <property type="match status" value="1"/>
</dbReference>
<feature type="region of interest" description="Disordered" evidence="16">
    <location>
        <begin position="637"/>
        <end position="698"/>
    </location>
</feature>
<keyword evidence="10" id="KW-0269">Exonuclease</keyword>
<dbReference type="Pfam" id="PF04152">
    <property type="entry name" value="Mre11_DNA_bind"/>
    <property type="match status" value="1"/>
</dbReference>
<dbReference type="GO" id="GO:0000723">
    <property type="term" value="P:telomere maintenance"/>
    <property type="evidence" value="ECO:0007669"/>
    <property type="project" value="TreeGrafter"/>
</dbReference>
<evidence type="ECO:0000313" key="18">
    <source>
        <dbReference type="EMBL" id="KAK1740259.1"/>
    </source>
</evidence>
<keyword evidence="5" id="KW-0158">Chromosome</keyword>
<dbReference type="GO" id="GO:0035861">
    <property type="term" value="C:site of double-strand break"/>
    <property type="evidence" value="ECO:0007669"/>
    <property type="project" value="TreeGrafter"/>
</dbReference>
<comment type="similarity">
    <text evidence="4">Belongs to the MRE11/RAD32 family.</text>
</comment>
<evidence type="ECO:0000256" key="2">
    <source>
        <dbReference type="ARBA" id="ARBA00004123"/>
    </source>
</evidence>
<dbReference type="Proteomes" id="UP001224775">
    <property type="component" value="Unassembled WGS sequence"/>
</dbReference>
<feature type="compositionally biased region" description="Low complexity" evidence="16">
    <location>
        <begin position="63"/>
        <end position="72"/>
    </location>
</feature>
<keyword evidence="12" id="KW-0464">Manganese</keyword>
<dbReference type="InterPro" id="IPR007281">
    <property type="entry name" value="Mre11_DNA-bd"/>
</dbReference>
<name>A0AAD8Y5U1_9STRA</name>
<evidence type="ECO:0000256" key="12">
    <source>
        <dbReference type="ARBA" id="ARBA00023211"/>
    </source>
</evidence>
<dbReference type="PANTHER" id="PTHR10139">
    <property type="entry name" value="DOUBLE-STRAND BREAK REPAIR PROTEIN MRE11"/>
    <property type="match status" value="1"/>
</dbReference>
<evidence type="ECO:0000256" key="11">
    <source>
        <dbReference type="ARBA" id="ARBA00023204"/>
    </source>
</evidence>
<dbReference type="Pfam" id="PF00149">
    <property type="entry name" value="Metallophos"/>
    <property type="match status" value="1"/>
</dbReference>
<dbReference type="GO" id="GO:0004527">
    <property type="term" value="F:exonuclease activity"/>
    <property type="evidence" value="ECO:0007669"/>
    <property type="project" value="UniProtKB-KW"/>
</dbReference>
<keyword evidence="9" id="KW-0378">Hydrolase</keyword>
<organism evidence="18 19">
    <name type="scientific">Skeletonema marinoi</name>
    <dbReference type="NCBI Taxonomy" id="267567"/>
    <lineage>
        <taxon>Eukaryota</taxon>
        <taxon>Sar</taxon>
        <taxon>Stramenopiles</taxon>
        <taxon>Ochrophyta</taxon>
        <taxon>Bacillariophyta</taxon>
        <taxon>Coscinodiscophyceae</taxon>
        <taxon>Thalassiosirophycidae</taxon>
        <taxon>Thalassiosirales</taxon>
        <taxon>Skeletonemataceae</taxon>
        <taxon>Skeletonema</taxon>
        <taxon>Skeletonema marinoi-dohrnii complex</taxon>
    </lineage>
</organism>
<feature type="region of interest" description="Disordered" evidence="16">
    <location>
        <begin position="1"/>
        <end position="78"/>
    </location>
</feature>
<evidence type="ECO:0000259" key="17">
    <source>
        <dbReference type="SMART" id="SM01347"/>
    </source>
</evidence>
<evidence type="ECO:0000256" key="7">
    <source>
        <dbReference type="ARBA" id="ARBA00022759"/>
    </source>
</evidence>
<comment type="subcellular location">
    <subcellularLocation>
        <location evidence="3">Chromosome</location>
    </subcellularLocation>
    <subcellularLocation>
        <location evidence="2">Nucleus</location>
    </subcellularLocation>
</comment>
<comment type="caution">
    <text evidence="18">The sequence shown here is derived from an EMBL/GenBank/DDBJ whole genome shotgun (WGS) entry which is preliminary data.</text>
</comment>
<dbReference type="InterPro" id="IPR041796">
    <property type="entry name" value="Mre11_N"/>
</dbReference>
<keyword evidence="14" id="KW-0469">Meiosis</keyword>
<evidence type="ECO:0000256" key="13">
    <source>
        <dbReference type="ARBA" id="ARBA00023242"/>
    </source>
</evidence>
<dbReference type="CDD" id="cd00840">
    <property type="entry name" value="MPP_Mre11_N"/>
    <property type="match status" value="1"/>
</dbReference>
<evidence type="ECO:0000256" key="1">
    <source>
        <dbReference type="ARBA" id="ARBA00001936"/>
    </source>
</evidence>
<feature type="compositionally biased region" description="Basic and acidic residues" evidence="16">
    <location>
        <begin position="653"/>
        <end position="671"/>
    </location>
</feature>
<evidence type="ECO:0000256" key="6">
    <source>
        <dbReference type="ARBA" id="ARBA00022722"/>
    </source>
</evidence>
<keyword evidence="8" id="KW-0227">DNA damage</keyword>
<proteinExistence type="inferred from homology"/>
<dbReference type="InterPro" id="IPR038487">
    <property type="entry name" value="Mre11_capping_dom"/>
</dbReference>
<evidence type="ECO:0000313" key="19">
    <source>
        <dbReference type="Proteomes" id="UP001224775"/>
    </source>
</evidence>
<dbReference type="GO" id="GO:0007095">
    <property type="term" value="P:mitotic G2 DNA damage checkpoint signaling"/>
    <property type="evidence" value="ECO:0007669"/>
    <property type="project" value="TreeGrafter"/>
</dbReference>
<feature type="domain" description="Mre11 DNA-binding" evidence="17">
    <location>
        <begin position="381"/>
        <end position="579"/>
    </location>
</feature>
<dbReference type="GO" id="GO:0097552">
    <property type="term" value="P:mitochondrial double-strand break repair via homologous recombination"/>
    <property type="evidence" value="ECO:0007669"/>
    <property type="project" value="TreeGrafter"/>
</dbReference>